<dbReference type="EMBL" id="JACXAA010000004">
    <property type="protein sequence ID" value="MBD2753776.1"/>
    <property type="molecule type" value="Genomic_DNA"/>
</dbReference>
<evidence type="ECO:0000313" key="2">
    <source>
        <dbReference type="Proteomes" id="UP000653797"/>
    </source>
</evidence>
<organism evidence="1 2">
    <name type="scientific">Spirosoma validum</name>
    <dbReference type="NCBI Taxonomy" id="2771355"/>
    <lineage>
        <taxon>Bacteria</taxon>
        <taxon>Pseudomonadati</taxon>
        <taxon>Bacteroidota</taxon>
        <taxon>Cytophagia</taxon>
        <taxon>Cytophagales</taxon>
        <taxon>Cytophagaceae</taxon>
        <taxon>Spirosoma</taxon>
    </lineage>
</organism>
<name>A0A927GDP1_9BACT</name>
<proteinExistence type="predicted"/>
<dbReference type="AlphaFoldDB" id="A0A927GDP1"/>
<evidence type="ECO:0000313" key="1">
    <source>
        <dbReference type="EMBL" id="MBD2753776.1"/>
    </source>
</evidence>
<protein>
    <submittedName>
        <fullName evidence="1">Uncharacterized protein</fullName>
    </submittedName>
</protein>
<sequence>MFRNPYPTHFSGIERVKVRPDLVETHLFRFKDSKNHAYIIRAEKYPHEVYAIKFHLKAHRLSAKKYSFFTKLNTSIRVLSTCLNVMVGLYRKNPLASFIVVGANSINEEESNTKRFRLYSQILGSLFPPNKFKHDPQAEKSIYLMVNTSGLIKDDDLSNKIIRMI</sequence>
<comment type="caution">
    <text evidence="1">The sequence shown here is derived from an EMBL/GenBank/DDBJ whole genome shotgun (WGS) entry which is preliminary data.</text>
</comment>
<dbReference type="Proteomes" id="UP000653797">
    <property type="component" value="Unassembled WGS sequence"/>
</dbReference>
<reference evidence="1" key="1">
    <citation type="submission" date="2020-09" db="EMBL/GenBank/DDBJ databases">
        <authorList>
            <person name="Kim M.K."/>
        </authorList>
    </citation>
    <scope>NUCLEOTIDE SEQUENCE</scope>
    <source>
        <strain evidence="1">BT704</strain>
    </source>
</reference>
<keyword evidence="2" id="KW-1185">Reference proteome</keyword>
<gene>
    <name evidence="1" type="ORF">IC230_12800</name>
</gene>
<accession>A0A927GDP1</accession>